<sequence length="36" mass="4320">MCKNLWPDIKQENEDSPKGILLKQVEYLNQQMDEKI</sequence>
<evidence type="ECO:0000313" key="1">
    <source>
        <dbReference type="EMBL" id="CUQ13384.1"/>
    </source>
</evidence>
<evidence type="ECO:0000313" key="2">
    <source>
        <dbReference type="Proteomes" id="UP000095766"/>
    </source>
</evidence>
<accession>A0A174TT24</accession>
<reference evidence="1 2" key="1">
    <citation type="submission" date="2015-09" db="EMBL/GenBank/DDBJ databases">
        <authorList>
            <consortium name="Pathogen Informatics"/>
        </authorList>
    </citation>
    <scope>NUCLEOTIDE SEQUENCE [LARGE SCALE GENOMIC DNA]</scope>
    <source>
        <strain evidence="1 2">2789STDY5834898</strain>
    </source>
</reference>
<dbReference type="AlphaFoldDB" id="A0A174TT24"/>
<protein>
    <submittedName>
        <fullName evidence="1">Uncharacterized protein</fullName>
    </submittedName>
</protein>
<gene>
    <name evidence="1" type="ORF">ERS852510_03273</name>
</gene>
<dbReference type="Proteomes" id="UP000095766">
    <property type="component" value="Unassembled WGS sequence"/>
</dbReference>
<proteinExistence type="predicted"/>
<name>A0A174TT24_BACUN</name>
<organism evidence="1 2">
    <name type="scientific">Bacteroides uniformis</name>
    <dbReference type="NCBI Taxonomy" id="820"/>
    <lineage>
        <taxon>Bacteria</taxon>
        <taxon>Pseudomonadati</taxon>
        <taxon>Bacteroidota</taxon>
        <taxon>Bacteroidia</taxon>
        <taxon>Bacteroidales</taxon>
        <taxon>Bacteroidaceae</taxon>
        <taxon>Bacteroides</taxon>
    </lineage>
</organism>
<dbReference type="EMBL" id="CZAO01000017">
    <property type="protein sequence ID" value="CUQ13384.1"/>
    <property type="molecule type" value="Genomic_DNA"/>
</dbReference>